<keyword evidence="6 15" id="KW-0547">Nucleotide-binding</keyword>
<protein>
    <submittedName>
        <fullName evidence="18">BR serine/threonine kinase 2</fullName>
    </submittedName>
</protein>
<dbReference type="GeneTree" id="ENSGT00940000157462"/>
<evidence type="ECO:0000313" key="19">
    <source>
        <dbReference type="Proteomes" id="UP000694568"/>
    </source>
</evidence>
<evidence type="ECO:0000256" key="11">
    <source>
        <dbReference type="ARBA" id="ARBA00047899"/>
    </source>
</evidence>
<evidence type="ECO:0000256" key="12">
    <source>
        <dbReference type="ARBA" id="ARBA00048291"/>
    </source>
</evidence>
<dbReference type="GO" id="GO:0046872">
    <property type="term" value="F:metal ion binding"/>
    <property type="evidence" value="ECO:0007669"/>
    <property type="project" value="UniProtKB-KW"/>
</dbReference>
<dbReference type="Ensembl" id="ENSSLUT00000057598.1">
    <property type="protein sequence ID" value="ENSSLUP00000055962.1"/>
    <property type="gene ID" value="ENSSLUG00000024148.1"/>
</dbReference>
<keyword evidence="7" id="KW-0418">Kinase</keyword>
<dbReference type="InterPro" id="IPR017441">
    <property type="entry name" value="Protein_kinase_ATP_BS"/>
</dbReference>
<keyword evidence="10" id="KW-0524">Neurogenesis</keyword>
<dbReference type="CDD" id="cd14340">
    <property type="entry name" value="UBA_BRSK"/>
    <property type="match status" value="1"/>
</dbReference>
<dbReference type="InterPro" id="IPR000719">
    <property type="entry name" value="Prot_kinase_dom"/>
</dbReference>
<dbReference type="PROSITE" id="PS00108">
    <property type="entry name" value="PROTEIN_KINASE_ST"/>
    <property type="match status" value="1"/>
</dbReference>
<organism evidence="18 19">
    <name type="scientific">Sander lucioperca</name>
    <name type="common">Pike-perch</name>
    <name type="synonym">Perca lucioperca</name>
    <dbReference type="NCBI Taxonomy" id="283035"/>
    <lineage>
        <taxon>Eukaryota</taxon>
        <taxon>Metazoa</taxon>
        <taxon>Chordata</taxon>
        <taxon>Craniata</taxon>
        <taxon>Vertebrata</taxon>
        <taxon>Euteleostomi</taxon>
        <taxon>Actinopterygii</taxon>
        <taxon>Neopterygii</taxon>
        <taxon>Teleostei</taxon>
        <taxon>Neoteleostei</taxon>
        <taxon>Acanthomorphata</taxon>
        <taxon>Eupercaria</taxon>
        <taxon>Perciformes</taxon>
        <taxon>Percoidei</taxon>
        <taxon>Percidae</taxon>
        <taxon>Luciopercinae</taxon>
        <taxon>Sander</taxon>
    </lineage>
</organism>
<feature type="region of interest" description="Disordered" evidence="16">
    <location>
        <begin position="588"/>
        <end position="640"/>
    </location>
</feature>
<evidence type="ECO:0000256" key="6">
    <source>
        <dbReference type="ARBA" id="ARBA00022741"/>
    </source>
</evidence>
<dbReference type="PANTHER" id="PTHR24346:SF108">
    <property type="entry name" value="BR SERINE_THREONINE KINASE 1"/>
    <property type="match status" value="1"/>
</dbReference>
<dbReference type="GO" id="GO:0050321">
    <property type="term" value="F:tau-protein kinase activity"/>
    <property type="evidence" value="ECO:0007669"/>
    <property type="project" value="UniProtKB-EC"/>
</dbReference>
<comment type="cofactor">
    <cofactor evidence="1">
        <name>Mg(2+)</name>
        <dbReference type="ChEBI" id="CHEBI:18420"/>
    </cofactor>
</comment>
<dbReference type="GO" id="GO:0007399">
    <property type="term" value="P:nervous system development"/>
    <property type="evidence" value="ECO:0007669"/>
    <property type="project" value="UniProtKB-KW"/>
</dbReference>
<evidence type="ECO:0000256" key="8">
    <source>
        <dbReference type="ARBA" id="ARBA00022840"/>
    </source>
</evidence>
<dbReference type="SUPFAM" id="SSF56112">
    <property type="entry name" value="Protein kinase-like (PK-like)"/>
    <property type="match status" value="1"/>
</dbReference>
<dbReference type="Pfam" id="PF00069">
    <property type="entry name" value="Pkinase"/>
    <property type="match status" value="1"/>
</dbReference>
<comment type="catalytic activity">
    <reaction evidence="12">
        <text>L-seryl-[tau protein] + ATP = O-phospho-L-seryl-[tau protein] + ADP + H(+)</text>
        <dbReference type="Rhea" id="RHEA:12801"/>
        <dbReference type="Rhea" id="RHEA-COMP:13701"/>
        <dbReference type="Rhea" id="RHEA-COMP:13702"/>
        <dbReference type="ChEBI" id="CHEBI:15378"/>
        <dbReference type="ChEBI" id="CHEBI:29999"/>
        <dbReference type="ChEBI" id="CHEBI:30616"/>
        <dbReference type="ChEBI" id="CHEBI:83421"/>
        <dbReference type="ChEBI" id="CHEBI:456216"/>
        <dbReference type="EC" id="2.7.11.26"/>
    </reaction>
</comment>
<dbReference type="Pfam" id="PF21115">
    <property type="entry name" value="UBA_BRSK"/>
    <property type="match status" value="1"/>
</dbReference>
<evidence type="ECO:0000256" key="1">
    <source>
        <dbReference type="ARBA" id="ARBA00001946"/>
    </source>
</evidence>
<dbReference type="Proteomes" id="UP000694568">
    <property type="component" value="Unplaced"/>
</dbReference>
<name>A0A8D0AL39_SANLU</name>
<keyword evidence="8 15" id="KW-0067">ATP-binding</keyword>
<feature type="region of interest" description="Disordered" evidence="16">
    <location>
        <begin position="346"/>
        <end position="465"/>
    </location>
</feature>
<dbReference type="GO" id="GO:0035556">
    <property type="term" value="P:intracellular signal transduction"/>
    <property type="evidence" value="ECO:0007669"/>
    <property type="project" value="TreeGrafter"/>
</dbReference>
<evidence type="ECO:0000256" key="15">
    <source>
        <dbReference type="PROSITE-ProRule" id="PRU10141"/>
    </source>
</evidence>
<keyword evidence="3" id="KW-0723">Serine/threonine-protein kinase</keyword>
<keyword evidence="5" id="KW-0479">Metal-binding</keyword>
<comment type="catalytic activity">
    <reaction evidence="11">
        <text>L-threonyl-[protein] + ATP = O-phospho-L-threonyl-[protein] + ADP + H(+)</text>
        <dbReference type="Rhea" id="RHEA:46608"/>
        <dbReference type="Rhea" id="RHEA-COMP:11060"/>
        <dbReference type="Rhea" id="RHEA-COMP:11605"/>
        <dbReference type="ChEBI" id="CHEBI:15378"/>
        <dbReference type="ChEBI" id="CHEBI:30013"/>
        <dbReference type="ChEBI" id="CHEBI:30616"/>
        <dbReference type="ChEBI" id="CHEBI:61977"/>
        <dbReference type="ChEBI" id="CHEBI:456216"/>
        <dbReference type="EC" id="2.7.11.1"/>
    </reaction>
</comment>
<dbReference type="PANTHER" id="PTHR24346">
    <property type="entry name" value="MAP/MICROTUBULE AFFINITY-REGULATING KINASE"/>
    <property type="match status" value="1"/>
</dbReference>
<feature type="compositionally biased region" description="Basic and acidic residues" evidence="16">
    <location>
        <begin position="610"/>
        <end position="628"/>
    </location>
</feature>
<dbReference type="SMART" id="SM00220">
    <property type="entry name" value="S_TKc"/>
    <property type="match status" value="1"/>
</dbReference>
<feature type="domain" description="Protein kinase" evidence="17">
    <location>
        <begin position="20"/>
        <end position="271"/>
    </location>
</feature>
<feature type="compositionally biased region" description="Basic residues" evidence="16">
    <location>
        <begin position="598"/>
        <end position="609"/>
    </location>
</feature>
<keyword evidence="4" id="KW-0808">Transferase</keyword>
<keyword evidence="19" id="KW-1185">Reference proteome</keyword>
<keyword evidence="9" id="KW-0460">Magnesium</keyword>
<feature type="compositionally biased region" description="Pro residues" evidence="16">
    <location>
        <begin position="448"/>
        <end position="459"/>
    </location>
</feature>
<evidence type="ECO:0000256" key="5">
    <source>
        <dbReference type="ARBA" id="ARBA00022723"/>
    </source>
</evidence>
<dbReference type="FunFam" id="3.30.200.20:FF:000003">
    <property type="entry name" value="Non-specific serine/threonine protein kinase"/>
    <property type="match status" value="1"/>
</dbReference>
<comment type="similarity">
    <text evidence="2">Belongs to the protein kinase superfamily. CAMK Ser/Thr protein kinase family. SNF1 subfamily.</text>
</comment>
<evidence type="ECO:0000256" key="7">
    <source>
        <dbReference type="ARBA" id="ARBA00022777"/>
    </source>
</evidence>
<dbReference type="AlphaFoldDB" id="A0A8D0AL39"/>
<dbReference type="InterPro" id="IPR048622">
    <property type="entry name" value="BRSK1_2-like_UBA"/>
</dbReference>
<feature type="compositionally biased region" description="Low complexity" evidence="16">
    <location>
        <begin position="411"/>
        <end position="429"/>
    </location>
</feature>
<evidence type="ECO:0000256" key="16">
    <source>
        <dbReference type="SAM" id="MobiDB-lite"/>
    </source>
</evidence>
<dbReference type="FunFam" id="1.10.510.10:FF:000064">
    <property type="entry name" value="BR serine/threonine-protein kinase 2"/>
    <property type="match status" value="1"/>
</dbReference>
<evidence type="ECO:0000256" key="3">
    <source>
        <dbReference type="ARBA" id="ARBA00022527"/>
    </source>
</evidence>
<evidence type="ECO:0000256" key="2">
    <source>
        <dbReference type="ARBA" id="ARBA00006234"/>
    </source>
</evidence>
<reference evidence="18" key="1">
    <citation type="submission" date="2025-08" db="UniProtKB">
        <authorList>
            <consortium name="Ensembl"/>
        </authorList>
    </citation>
    <scope>IDENTIFICATION</scope>
</reference>
<evidence type="ECO:0000313" key="18">
    <source>
        <dbReference type="Ensembl" id="ENSSLUP00000055962.1"/>
    </source>
</evidence>
<comment type="catalytic activity">
    <reaction evidence="14">
        <text>L-threonyl-[tau protein] + ATP = O-phospho-L-threonyl-[tau protein] + ADP + H(+)</text>
        <dbReference type="Rhea" id="RHEA:53904"/>
        <dbReference type="Rhea" id="RHEA-COMP:13703"/>
        <dbReference type="Rhea" id="RHEA-COMP:13704"/>
        <dbReference type="ChEBI" id="CHEBI:15378"/>
        <dbReference type="ChEBI" id="CHEBI:30013"/>
        <dbReference type="ChEBI" id="CHEBI:30616"/>
        <dbReference type="ChEBI" id="CHEBI:61977"/>
        <dbReference type="ChEBI" id="CHEBI:456216"/>
        <dbReference type="EC" id="2.7.11.26"/>
    </reaction>
</comment>
<sequence>MSSSGKDNSGAQHANYVGPYRLEKTLGKGQTGLVKLGIHCVTCQKVAIKIVNREKLSESVLMKVEREIAILKLIEHPHVLKLHDVYENKKYLYLVLEHVSGGELFDYLVKKGRLTPKEARKFFRQIMSALDFCHSHSICHRDLKPENLLLDEKNNIRIADFGMASLQVGDSLLETSCGSPHYACPEVIRGEKYDGRKADVWSCGVILFALLVGALPFDDDNLRNLLEKVKLGVFHMPHFIPPDCQNLLRGMIEVDATKRLTLEQIQKHIWYIGGKNEPEPEQPVPRKVTIRSLPSADDIDPDVLDSMHSLGCFRDKNKLLKDLLSDDDNQEKMIYFLLLDRKERYPSQEDQNLPPRNEIDPPKKRVDSPMLNRHGKRRPERKSMEVLSVTDGGSPVPARRAIDMTQHGQRSRSISGASSGLSTSPLSSPRVTSAAKSEPSTPCQTARPGPPTPTPPPSPSIGGMPWRTRLNSIKNSFLGSPRFHRRKLQVPTQEEMSTCFGKYYVRECLICFSSSLSVSPPRLCLLCLTIRVASSLACEPHCSLVCLFSFLSLYPFLSSFFLPPVYLGSPLSNFFDVIKQLFSDEKNGQVPYPSGTPTKHRPSPMHVRRHEPEHNDTKCPAAGRDRARLSVASVRTQEES</sequence>
<evidence type="ECO:0000256" key="9">
    <source>
        <dbReference type="ARBA" id="ARBA00022842"/>
    </source>
</evidence>
<gene>
    <name evidence="18" type="primary">LOC116038465</name>
</gene>
<comment type="catalytic activity">
    <reaction evidence="13">
        <text>L-seryl-[protein] + ATP = O-phospho-L-seryl-[protein] + ADP + H(+)</text>
        <dbReference type="Rhea" id="RHEA:17989"/>
        <dbReference type="Rhea" id="RHEA-COMP:9863"/>
        <dbReference type="Rhea" id="RHEA-COMP:11604"/>
        <dbReference type="ChEBI" id="CHEBI:15378"/>
        <dbReference type="ChEBI" id="CHEBI:29999"/>
        <dbReference type="ChEBI" id="CHEBI:30616"/>
        <dbReference type="ChEBI" id="CHEBI:83421"/>
        <dbReference type="ChEBI" id="CHEBI:456216"/>
        <dbReference type="EC" id="2.7.11.1"/>
    </reaction>
</comment>
<evidence type="ECO:0000256" key="4">
    <source>
        <dbReference type="ARBA" id="ARBA00022679"/>
    </source>
</evidence>
<reference evidence="18" key="2">
    <citation type="submission" date="2025-09" db="UniProtKB">
        <authorList>
            <consortium name="Ensembl"/>
        </authorList>
    </citation>
    <scope>IDENTIFICATION</scope>
</reference>
<evidence type="ECO:0000256" key="13">
    <source>
        <dbReference type="ARBA" id="ARBA00048679"/>
    </source>
</evidence>
<proteinExistence type="inferred from homology"/>
<evidence type="ECO:0000256" key="10">
    <source>
        <dbReference type="ARBA" id="ARBA00022902"/>
    </source>
</evidence>
<dbReference type="Gene3D" id="1.10.510.10">
    <property type="entry name" value="Transferase(Phosphotransferase) domain 1"/>
    <property type="match status" value="1"/>
</dbReference>
<evidence type="ECO:0000259" key="17">
    <source>
        <dbReference type="PROSITE" id="PS50011"/>
    </source>
</evidence>
<dbReference type="GO" id="GO:0005737">
    <property type="term" value="C:cytoplasm"/>
    <property type="evidence" value="ECO:0007669"/>
    <property type="project" value="TreeGrafter"/>
</dbReference>
<dbReference type="CDD" id="cd14081">
    <property type="entry name" value="STKc_BRSK1_2"/>
    <property type="match status" value="1"/>
</dbReference>
<accession>A0A8D0AL39</accession>
<feature type="compositionally biased region" description="Polar residues" evidence="16">
    <location>
        <begin position="430"/>
        <end position="444"/>
    </location>
</feature>
<dbReference type="InterPro" id="IPR008271">
    <property type="entry name" value="Ser/Thr_kinase_AS"/>
</dbReference>
<dbReference type="InterPro" id="IPR011009">
    <property type="entry name" value="Kinase-like_dom_sf"/>
</dbReference>
<evidence type="ECO:0000256" key="14">
    <source>
        <dbReference type="ARBA" id="ARBA00048878"/>
    </source>
</evidence>
<dbReference type="PROSITE" id="PS50011">
    <property type="entry name" value="PROTEIN_KINASE_DOM"/>
    <property type="match status" value="1"/>
</dbReference>
<dbReference type="PROSITE" id="PS00107">
    <property type="entry name" value="PROTEIN_KINASE_ATP"/>
    <property type="match status" value="1"/>
</dbReference>
<dbReference type="GO" id="GO:0005524">
    <property type="term" value="F:ATP binding"/>
    <property type="evidence" value="ECO:0007669"/>
    <property type="project" value="UniProtKB-UniRule"/>
</dbReference>
<feature type="compositionally biased region" description="Basic and acidic residues" evidence="16">
    <location>
        <begin position="357"/>
        <end position="367"/>
    </location>
</feature>
<feature type="binding site" evidence="15">
    <location>
        <position position="49"/>
    </location>
    <ligand>
        <name>ATP</name>
        <dbReference type="ChEBI" id="CHEBI:30616"/>
    </ligand>
</feature>